<proteinExistence type="predicted"/>
<evidence type="ECO:0000256" key="1">
    <source>
        <dbReference type="SAM" id="SignalP"/>
    </source>
</evidence>
<protein>
    <submittedName>
        <fullName evidence="2">Uncharacterized protein</fullName>
    </submittedName>
</protein>
<reference evidence="2 3" key="1">
    <citation type="journal article" date="2015" name="Proc. Natl. Acad. Sci. U.S.A.">
        <title>The resurrection genome of Boea hygrometrica: A blueprint for survival of dehydration.</title>
        <authorList>
            <person name="Xiao L."/>
            <person name="Yang G."/>
            <person name="Zhang L."/>
            <person name="Yang X."/>
            <person name="Zhao S."/>
            <person name="Ji Z."/>
            <person name="Zhou Q."/>
            <person name="Hu M."/>
            <person name="Wang Y."/>
            <person name="Chen M."/>
            <person name="Xu Y."/>
            <person name="Jin H."/>
            <person name="Xiao X."/>
            <person name="Hu G."/>
            <person name="Bao F."/>
            <person name="Hu Y."/>
            <person name="Wan P."/>
            <person name="Li L."/>
            <person name="Deng X."/>
            <person name="Kuang T."/>
            <person name="Xiang C."/>
            <person name="Zhu J.K."/>
            <person name="Oliver M.J."/>
            <person name="He Y."/>
        </authorList>
    </citation>
    <scope>NUCLEOTIDE SEQUENCE [LARGE SCALE GENOMIC DNA]</scope>
    <source>
        <strain evidence="3">cv. XS01</strain>
    </source>
</reference>
<gene>
    <name evidence="2" type="ORF">F511_09861</name>
</gene>
<dbReference type="EMBL" id="KQ996494">
    <property type="protein sequence ID" value="KZV44818.1"/>
    <property type="molecule type" value="Genomic_DNA"/>
</dbReference>
<feature type="chain" id="PRO_5016338160" evidence="1">
    <location>
        <begin position="31"/>
        <end position="82"/>
    </location>
</feature>
<evidence type="ECO:0000313" key="3">
    <source>
        <dbReference type="Proteomes" id="UP000250235"/>
    </source>
</evidence>
<evidence type="ECO:0000313" key="2">
    <source>
        <dbReference type="EMBL" id="KZV44818.1"/>
    </source>
</evidence>
<name>A0A2Z7CD20_9LAMI</name>
<sequence length="82" mass="9047">MSQQKQRGMLPAVCFVVLLVAGTFVAECEAGKTITLNMSQWKGFSNQGEKVVPQPANRYTRGCLMALRCRQGRRLLATDDGI</sequence>
<organism evidence="2 3">
    <name type="scientific">Dorcoceras hygrometricum</name>
    <dbReference type="NCBI Taxonomy" id="472368"/>
    <lineage>
        <taxon>Eukaryota</taxon>
        <taxon>Viridiplantae</taxon>
        <taxon>Streptophyta</taxon>
        <taxon>Embryophyta</taxon>
        <taxon>Tracheophyta</taxon>
        <taxon>Spermatophyta</taxon>
        <taxon>Magnoliopsida</taxon>
        <taxon>eudicotyledons</taxon>
        <taxon>Gunneridae</taxon>
        <taxon>Pentapetalae</taxon>
        <taxon>asterids</taxon>
        <taxon>lamiids</taxon>
        <taxon>Lamiales</taxon>
        <taxon>Gesneriaceae</taxon>
        <taxon>Didymocarpoideae</taxon>
        <taxon>Trichosporeae</taxon>
        <taxon>Loxocarpinae</taxon>
        <taxon>Dorcoceras</taxon>
    </lineage>
</organism>
<dbReference type="AlphaFoldDB" id="A0A2Z7CD20"/>
<keyword evidence="3" id="KW-1185">Reference proteome</keyword>
<feature type="signal peptide" evidence="1">
    <location>
        <begin position="1"/>
        <end position="30"/>
    </location>
</feature>
<accession>A0A2Z7CD20</accession>
<dbReference type="Proteomes" id="UP000250235">
    <property type="component" value="Unassembled WGS sequence"/>
</dbReference>
<keyword evidence="1" id="KW-0732">Signal</keyword>